<dbReference type="OMA" id="SGPGINW"/>
<dbReference type="InParanoid" id="A0A168QHF2"/>
<sequence length="216" mass="23577">MDQSTIDYEQSLYNLQQQKEQLELMMRKMGEEWEASGPGINWLKAVEMPTLQSDELAETTMTTTTTTTTTTTRVTKPMTTIKKELASSSPPTRASTVEDSAAYHLVSPLTPDDSTSFTTEGELLHILQQPQPSPEYLQSLLHVNETLLAQSLAATPLTDNMDCHHVPTAAASTAINVLSPSSEGSSDVYTPILTSSSSITMQTPPTTPEDEQVLDQ</sequence>
<evidence type="ECO:0000256" key="1">
    <source>
        <dbReference type="SAM" id="MobiDB-lite"/>
    </source>
</evidence>
<evidence type="ECO:0000313" key="2">
    <source>
        <dbReference type="EMBL" id="SAM04714.1"/>
    </source>
</evidence>
<dbReference type="STRING" id="4829.A0A168QHF2"/>
<dbReference type="Proteomes" id="UP000078561">
    <property type="component" value="Unassembled WGS sequence"/>
</dbReference>
<dbReference type="AlphaFoldDB" id="A0A168QHF2"/>
<feature type="region of interest" description="Disordered" evidence="1">
    <location>
        <begin position="180"/>
        <end position="216"/>
    </location>
</feature>
<dbReference type="OrthoDB" id="2280493at2759"/>
<accession>A0A168QHF2</accession>
<gene>
    <name evidence="2" type="primary">ABSGL_10580.1 scaffold 12026</name>
</gene>
<keyword evidence="3" id="KW-1185">Reference proteome</keyword>
<protein>
    <submittedName>
        <fullName evidence="2">Uncharacterized protein</fullName>
    </submittedName>
</protein>
<organism evidence="2">
    <name type="scientific">Absidia glauca</name>
    <name type="common">Pin mould</name>
    <dbReference type="NCBI Taxonomy" id="4829"/>
    <lineage>
        <taxon>Eukaryota</taxon>
        <taxon>Fungi</taxon>
        <taxon>Fungi incertae sedis</taxon>
        <taxon>Mucoromycota</taxon>
        <taxon>Mucoromycotina</taxon>
        <taxon>Mucoromycetes</taxon>
        <taxon>Mucorales</taxon>
        <taxon>Cunninghamellaceae</taxon>
        <taxon>Absidia</taxon>
    </lineage>
</organism>
<name>A0A168QHF2_ABSGL</name>
<feature type="compositionally biased region" description="Polar residues" evidence="1">
    <location>
        <begin position="180"/>
        <end position="204"/>
    </location>
</feature>
<dbReference type="EMBL" id="LT554414">
    <property type="protein sequence ID" value="SAM04714.1"/>
    <property type="molecule type" value="Genomic_DNA"/>
</dbReference>
<proteinExistence type="predicted"/>
<evidence type="ECO:0000313" key="3">
    <source>
        <dbReference type="Proteomes" id="UP000078561"/>
    </source>
</evidence>
<reference evidence="2" key="1">
    <citation type="submission" date="2016-04" db="EMBL/GenBank/DDBJ databases">
        <authorList>
            <person name="Evans L.H."/>
            <person name="Alamgir A."/>
            <person name="Owens N."/>
            <person name="Weber N.D."/>
            <person name="Virtaneva K."/>
            <person name="Barbian K."/>
            <person name="Babar A."/>
            <person name="Rosenke K."/>
        </authorList>
    </citation>
    <scope>NUCLEOTIDE SEQUENCE [LARGE SCALE GENOMIC DNA]</scope>
    <source>
        <strain evidence="2">CBS 101.48</strain>
    </source>
</reference>